<evidence type="ECO:0008006" key="3">
    <source>
        <dbReference type="Google" id="ProtNLM"/>
    </source>
</evidence>
<proteinExistence type="predicted"/>
<dbReference type="SUPFAM" id="SSF56784">
    <property type="entry name" value="HAD-like"/>
    <property type="match status" value="1"/>
</dbReference>
<dbReference type="InterPro" id="IPR023214">
    <property type="entry name" value="HAD_sf"/>
</dbReference>
<organism evidence="1 2">
    <name type="scientific">Candidatus Liptonbacteria bacterium GWC1_60_9</name>
    <dbReference type="NCBI Taxonomy" id="1798645"/>
    <lineage>
        <taxon>Bacteria</taxon>
        <taxon>Candidatus Liptoniibacteriota</taxon>
    </lineage>
</organism>
<dbReference type="InterPro" id="IPR036412">
    <property type="entry name" value="HAD-like_sf"/>
</dbReference>
<dbReference type="Gene3D" id="3.40.50.1000">
    <property type="entry name" value="HAD superfamily/HAD-like"/>
    <property type="match status" value="1"/>
</dbReference>
<dbReference type="Proteomes" id="UP000176349">
    <property type="component" value="Unassembled WGS sequence"/>
</dbReference>
<evidence type="ECO:0000313" key="1">
    <source>
        <dbReference type="EMBL" id="OGY96620.1"/>
    </source>
</evidence>
<reference evidence="1 2" key="1">
    <citation type="journal article" date="2016" name="Nat. Commun.">
        <title>Thousands of microbial genomes shed light on interconnected biogeochemical processes in an aquifer system.</title>
        <authorList>
            <person name="Anantharaman K."/>
            <person name="Brown C.T."/>
            <person name="Hug L.A."/>
            <person name="Sharon I."/>
            <person name="Castelle C.J."/>
            <person name="Probst A.J."/>
            <person name="Thomas B.C."/>
            <person name="Singh A."/>
            <person name="Wilkins M.J."/>
            <person name="Karaoz U."/>
            <person name="Brodie E.L."/>
            <person name="Williams K.H."/>
            <person name="Hubbard S.S."/>
            <person name="Banfield J.F."/>
        </authorList>
    </citation>
    <scope>NUCLEOTIDE SEQUENCE [LARGE SCALE GENOMIC DNA]</scope>
</reference>
<sequence length="211" mass="24353">MRRIYLDLDNTLIDSVRRYEDEQETAERHGVPRTEYVRAVEMLYARHGTASYCFPLLFSIIREARPDAPEALLRELEALLDKQYFFPDTLAFLSRFSREELVVVTEGRIEFQWPKAAAHNLLEHVREVRISHTKKKSEMFEERGQDLPAGRQAFFLDDAARHVDDVKRAHPGIICIQVRPAAPWEKKQNALLADAVCASLAEAADFIDSLR</sequence>
<dbReference type="AlphaFoldDB" id="A0A1G2C7H9"/>
<protein>
    <recommendedName>
        <fullName evidence="3">FCP1 homology domain-containing protein</fullName>
    </recommendedName>
</protein>
<accession>A0A1G2C7H9</accession>
<dbReference type="EMBL" id="MHKV01000040">
    <property type="protein sequence ID" value="OGY96620.1"/>
    <property type="molecule type" value="Genomic_DNA"/>
</dbReference>
<gene>
    <name evidence="1" type="ORF">A2128_02785</name>
</gene>
<name>A0A1G2C7H9_9BACT</name>
<comment type="caution">
    <text evidence="1">The sequence shown here is derived from an EMBL/GenBank/DDBJ whole genome shotgun (WGS) entry which is preliminary data.</text>
</comment>
<evidence type="ECO:0000313" key="2">
    <source>
        <dbReference type="Proteomes" id="UP000176349"/>
    </source>
</evidence>